<feature type="transmembrane region" description="Helical" evidence="6">
    <location>
        <begin position="95"/>
        <end position="117"/>
    </location>
</feature>
<comment type="caution">
    <text evidence="7">The sequence shown here is derived from an EMBL/GenBank/DDBJ whole genome shotgun (WGS) entry which is preliminary data.</text>
</comment>
<evidence type="ECO:0000313" key="8">
    <source>
        <dbReference type="Proteomes" id="UP000256485"/>
    </source>
</evidence>
<feature type="transmembrane region" description="Helical" evidence="6">
    <location>
        <begin position="294"/>
        <end position="319"/>
    </location>
</feature>
<dbReference type="InterPro" id="IPR050833">
    <property type="entry name" value="Poly_Biosynth_Transport"/>
</dbReference>
<name>A0A3D9VBX6_THECX</name>
<feature type="transmembrane region" description="Helical" evidence="6">
    <location>
        <begin position="430"/>
        <end position="451"/>
    </location>
</feature>
<feature type="transmembrane region" description="Helical" evidence="6">
    <location>
        <begin position="340"/>
        <end position="360"/>
    </location>
</feature>
<gene>
    <name evidence="7" type="ORF">DFJ64_1968</name>
</gene>
<keyword evidence="5 6" id="KW-0472">Membrane</keyword>
<reference evidence="7 8" key="1">
    <citation type="submission" date="2018-08" db="EMBL/GenBank/DDBJ databases">
        <title>Sequencing the genomes of 1000 actinobacteria strains.</title>
        <authorList>
            <person name="Klenk H.-P."/>
        </authorList>
    </citation>
    <scope>NUCLEOTIDE SEQUENCE [LARGE SCALE GENOMIC DNA]</scope>
    <source>
        <strain evidence="7 8">DSM 22891</strain>
    </source>
</reference>
<dbReference type="EMBL" id="QTUC01000001">
    <property type="protein sequence ID" value="REF36555.1"/>
    <property type="molecule type" value="Genomic_DNA"/>
</dbReference>
<keyword evidence="4 6" id="KW-1133">Transmembrane helix</keyword>
<feature type="transmembrane region" description="Helical" evidence="6">
    <location>
        <begin position="407"/>
        <end position="424"/>
    </location>
</feature>
<proteinExistence type="predicted"/>
<sequence>MMQGAAQRPSVPRSGAPARAVGVGRIKVVDMTVRNDTLPGAAGQAAHRRLVGRLLRGTAWSMVGIAALGLTRLIYTALVGRTGDPARLAEVNAQVSLAFFATFATAAATGAGASKFLPLLTASSGPAAAAAVRRRLRHWTILSTGTVTAGIAALGPWLLPGTGYDGVVEVCALTVAYGAYSYTKSVLYGFHLAHRYAVLEVCADTAILVLTVAAVWWAPDLVLAPLVIGYAAFAIGATLSTPRHVPGPIPPVGAELGGFVAFTALGIAAGQGFFQISMVVARHTADGGDAGAYAAAMALVSPAFFLPRALALAFFPAAAEAVGRGDDRALAQHTRQLTRLLWLAAAPALTVAAIVGTPALRLVFGPSYEGGGPVLAILLGAVLLYVLAVPSVNVLSAQPLRFARIPPLASTVGGLVGAVTWLVLAERLGAVGVACGYLAGMLVQAGTPLTITFRRIGPPRPATAARVVLSLLVSVGLGWLAVADPQPIVVGVGVVGYLAIFCVLFRRDLVATARIVRHKGGFPKPSAPLTT</sequence>
<accession>A0A3D9VBX6</accession>
<dbReference type="PANTHER" id="PTHR30250">
    <property type="entry name" value="PST FAMILY PREDICTED COLANIC ACID TRANSPORTER"/>
    <property type="match status" value="1"/>
</dbReference>
<evidence type="ECO:0000256" key="5">
    <source>
        <dbReference type="ARBA" id="ARBA00023136"/>
    </source>
</evidence>
<feature type="transmembrane region" description="Helical" evidence="6">
    <location>
        <begin position="252"/>
        <end position="274"/>
    </location>
</feature>
<evidence type="ECO:0000256" key="1">
    <source>
        <dbReference type="ARBA" id="ARBA00004651"/>
    </source>
</evidence>
<keyword evidence="3 6" id="KW-0812">Transmembrane</keyword>
<feature type="transmembrane region" description="Helical" evidence="6">
    <location>
        <begin position="372"/>
        <end position="395"/>
    </location>
</feature>
<evidence type="ECO:0000256" key="6">
    <source>
        <dbReference type="SAM" id="Phobius"/>
    </source>
</evidence>
<evidence type="ECO:0000256" key="3">
    <source>
        <dbReference type="ARBA" id="ARBA00022692"/>
    </source>
</evidence>
<feature type="transmembrane region" description="Helical" evidence="6">
    <location>
        <begin position="222"/>
        <end position="240"/>
    </location>
</feature>
<evidence type="ECO:0000256" key="4">
    <source>
        <dbReference type="ARBA" id="ARBA00022989"/>
    </source>
</evidence>
<dbReference type="GO" id="GO:0005886">
    <property type="term" value="C:plasma membrane"/>
    <property type="evidence" value="ECO:0007669"/>
    <property type="project" value="UniProtKB-SubCell"/>
</dbReference>
<feature type="transmembrane region" description="Helical" evidence="6">
    <location>
        <begin position="463"/>
        <end position="482"/>
    </location>
</feature>
<feature type="transmembrane region" description="Helical" evidence="6">
    <location>
        <begin position="488"/>
        <end position="505"/>
    </location>
</feature>
<keyword evidence="8" id="KW-1185">Reference proteome</keyword>
<feature type="transmembrane region" description="Helical" evidence="6">
    <location>
        <begin position="164"/>
        <end position="183"/>
    </location>
</feature>
<evidence type="ECO:0000313" key="7">
    <source>
        <dbReference type="EMBL" id="REF36555.1"/>
    </source>
</evidence>
<protein>
    <submittedName>
        <fullName evidence="7">O-antigen/teichoic acid export membrane protein</fullName>
    </submittedName>
</protein>
<dbReference type="Proteomes" id="UP000256485">
    <property type="component" value="Unassembled WGS sequence"/>
</dbReference>
<dbReference type="PANTHER" id="PTHR30250:SF11">
    <property type="entry name" value="O-ANTIGEN TRANSPORTER-RELATED"/>
    <property type="match status" value="1"/>
</dbReference>
<feature type="transmembrane region" description="Helical" evidence="6">
    <location>
        <begin position="54"/>
        <end position="75"/>
    </location>
</feature>
<dbReference type="AlphaFoldDB" id="A0A3D9VBX6"/>
<feature type="transmembrane region" description="Helical" evidence="6">
    <location>
        <begin position="195"/>
        <end position="216"/>
    </location>
</feature>
<feature type="transmembrane region" description="Helical" evidence="6">
    <location>
        <begin position="138"/>
        <end position="158"/>
    </location>
</feature>
<comment type="subcellular location">
    <subcellularLocation>
        <location evidence="1">Cell membrane</location>
        <topology evidence="1">Multi-pass membrane protein</topology>
    </subcellularLocation>
</comment>
<organism evidence="7 8">
    <name type="scientific">Thermasporomyces composti</name>
    <dbReference type="NCBI Taxonomy" id="696763"/>
    <lineage>
        <taxon>Bacteria</taxon>
        <taxon>Bacillati</taxon>
        <taxon>Actinomycetota</taxon>
        <taxon>Actinomycetes</taxon>
        <taxon>Propionibacteriales</taxon>
        <taxon>Nocardioidaceae</taxon>
        <taxon>Thermasporomyces</taxon>
    </lineage>
</organism>
<evidence type="ECO:0000256" key="2">
    <source>
        <dbReference type="ARBA" id="ARBA00022475"/>
    </source>
</evidence>
<keyword evidence="2" id="KW-1003">Cell membrane</keyword>